<protein>
    <submittedName>
        <fullName evidence="1">Uncharacterized protein</fullName>
    </submittedName>
</protein>
<evidence type="ECO:0000313" key="2">
    <source>
        <dbReference type="Proteomes" id="UP000654947"/>
    </source>
</evidence>
<evidence type="ECO:0000313" key="1">
    <source>
        <dbReference type="EMBL" id="GHD24307.1"/>
    </source>
</evidence>
<dbReference type="AlphaFoldDB" id="A0A918XBM9"/>
<dbReference type="EMBL" id="BMXL01000008">
    <property type="protein sequence ID" value="GHD24307.1"/>
    <property type="molecule type" value="Genomic_DNA"/>
</dbReference>
<reference evidence="1 2" key="1">
    <citation type="journal article" date="2014" name="Int. J. Syst. Evol. Microbiol.">
        <title>Complete genome sequence of Corynebacterium casei LMG S-19264T (=DSM 44701T), isolated from a smear-ripened cheese.</title>
        <authorList>
            <consortium name="US DOE Joint Genome Institute (JGI-PGF)"/>
            <person name="Walter F."/>
            <person name="Albersmeier A."/>
            <person name="Kalinowski J."/>
            <person name="Ruckert C."/>
        </authorList>
    </citation>
    <scope>NUCLEOTIDE SEQUENCE [LARGE SCALE GENOMIC DNA]</scope>
    <source>
        <strain evidence="1 2">KCTC 19473</strain>
    </source>
</reference>
<comment type="caution">
    <text evidence="1">The sequence shown here is derived from an EMBL/GenBank/DDBJ whole genome shotgun (WGS) entry which is preliminary data.</text>
</comment>
<dbReference type="Proteomes" id="UP000654947">
    <property type="component" value="Unassembled WGS sequence"/>
</dbReference>
<dbReference type="InterPro" id="IPR029063">
    <property type="entry name" value="SAM-dependent_MTases_sf"/>
</dbReference>
<organism evidence="1 2">
    <name type="scientific">Nocardiopsis kunsanensis</name>
    <dbReference type="NCBI Taxonomy" id="141693"/>
    <lineage>
        <taxon>Bacteria</taxon>
        <taxon>Bacillati</taxon>
        <taxon>Actinomycetota</taxon>
        <taxon>Actinomycetes</taxon>
        <taxon>Streptosporangiales</taxon>
        <taxon>Nocardiopsidaceae</taxon>
        <taxon>Nocardiopsis</taxon>
    </lineage>
</organism>
<dbReference type="RefSeq" id="WP_193517815.1">
    <property type="nucleotide sequence ID" value="NZ_BMXL01000008.1"/>
</dbReference>
<name>A0A918XBM9_9ACTN</name>
<sequence length="465" mass="52377">MRAERVVAGFDSATALLRDLSSHLSGARVPRPGERPGTGQDLLASAGEKANHLPRGLKERIYALSGWTEAVQRHKVGDIRSDRIAEWVAGHYPKQQSDVAFVGSSNGALTHLAAALRAPWLPQTLLLPVRRHGVPPEDASEDLRRMRSTGEELLRANPDWALQHMHAPNQDRLMVAGMCYFRTKWLRLPAAYERHLRDVLRPGGTLVVSDCAMTWPTTRVGERYIFQHGGFGGATTDELQHGSDRVREFLRAYGSDYTKFVAPEPDDESPEAEWGFEPRLLEDLRDLADRQGWNLVRLRYDEPETVSPPVADIHRDWYRDRGLPTGRLLVESFMLMDTYGALRTGSVPFWTVFNKEPSLRALESYLDSREPFDEIRMALFSHGVESVGLAWADQWAGVLARARELGTFLGTDPESFPRDFAVLVRFGRELAQVRGKQPLPSPLRWEEAAPRLDAAEGVELSELMR</sequence>
<proteinExistence type="predicted"/>
<keyword evidence="2" id="KW-1185">Reference proteome</keyword>
<gene>
    <name evidence="1" type="ORF">GCM10007147_20180</name>
</gene>
<dbReference type="SUPFAM" id="SSF53335">
    <property type="entry name" value="S-adenosyl-L-methionine-dependent methyltransferases"/>
    <property type="match status" value="1"/>
</dbReference>
<accession>A0A918XBM9</accession>